<accession>A0A232LTI6</accession>
<dbReference type="OrthoDB" id="3799035at2759"/>
<organism evidence="1 2">
    <name type="scientific">Elaphomyces granulatus</name>
    <dbReference type="NCBI Taxonomy" id="519963"/>
    <lineage>
        <taxon>Eukaryota</taxon>
        <taxon>Fungi</taxon>
        <taxon>Dikarya</taxon>
        <taxon>Ascomycota</taxon>
        <taxon>Pezizomycotina</taxon>
        <taxon>Eurotiomycetes</taxon>
        <taxon>Eurotiomycetidae</taxon>
        <taxon>Eurotiales</taxon>
        <taxon>Elaphomycetaceae</taxon>
        <taxon>Elaphomyces</taxon>
    </lineage>
</organism>
<dbReference type="Proteomes" id="UP000243515">
    <property type="component" value="Unassembled WGS sequence"/>
</dbReference>
<evidence type="ECO:0000313" key="2">
    <source>
        <dbReference type="Proteomes" id="UP000243515"/>
    </source>
</evidence>
<evidence type="ECO:0008006" key="3">
    <source>
        <dbReference type="Google" id="ProtNLM"/>
    </source>
</evidence>
<feature type="non-terminal residue" evidence="1">
    <location>
        <position position="102"/>
    </location>
</feature>
<keyword evidence="2" id="KW-1185">Reference proteome</keyword>
<name>A0A232LTI6_9EURO</name>
<protein>
    <recommendedName>
        <fullName evidence="3">Reverse transcriptase Ty1/copia-type domain-containing protein</fullName>
    </recommendedName>
</protein>
<sequence length="102" mass="11802">MRDRSKRHLWLSQLSYVEKIANEFIPDLSRCPEIPMNEEELLPLPAEEEVEEVSRTSYQRKVGTILFAAISTRPDIAFAAARLSRFNQRPGQKHHDAADRLI</sequence>
<gene>
    <name evidence="1" type="ORF">Egran_04798</name>
</gene>
<dbReference type="AlphaFoldDB" id="A0A232LTI6"/>
<dbReference type="EMBL" id="NPHW01004850">
    <property type="protein sequence ID" value="OXV07442.1"/>
    <property type="molecule type" value="Genomic_DNA"/>
</dbReference>
<comment type="caution">
    <text evidence="1">The sequence shown here is derived from an EMBL/GenBank/DDBJ whole genome shotgun (WGS) entry which is preliminary data.</text>
</comment>
<evidence type="ECO:0000313" key="1">
    <source>
        <dbReference type="EMBL" id="OXV07442.1"/>
    </source>
</evidence>
<reference evidence="1 2" key="1">
    <citation type="journal article" date="2015" name="Environ. Microbiol.">
        <title>Metagenome sequence of Elaphomyces granulatus from sporocarp tissue reveals Ascomycota ectomycorrhizal fingerprints of genome expansion and a Proteobacteria-rich microbiome.</title>
        <authorList>
            <person name="Quandt C.A."/>
            <person name="Kohler A."/>
            <person name="Hesse C.N."/>
            <person name="Sharpton T.J."/>
            <person name="Martin F."/>
            <person name="Spatafora J.W."/>
        </authorList>
    </citation>
    <scope>NUCLEOTIDE SEQUENCE [LARGE SCALE GENOMIC DNA]</scope>
    <source>
        <strain evidence="1 2">OSC145934</strain>
    </source>
</reference>
<proteinExistence type="predicted"/>